<reference evidence="1" key="2">
    <citation type="journal article" date="2023" name="BMC Genomics">
        <title>Pest status, molecular evolution, and epigenetic factors derived from the genome assembly of Frankliniella fusca, a thysanopteran phytovirus vector.</title>
        <authorList>
            <person name="Catto M.A."/>
            <person name="Labadie P.E."/>
            <person name="Jacobson A.L."/>
            <person name="Kennedy G.G."/>
            <person name="Srinivasan R."/>
            <person name="Hunt B.G."/>
        </authorList>
    </citation>
    <scope>NUCLEOTIDE SEQUENCE</scope>
    <source>
        <strain evidence="1">PL_HMW_Pooled</strain>
    </source>
</reference>
<sequence length="343" mass="38485">MKRLKKKLLEIRVRNVCNDIRRKLSARGVGRNYQRFRDCNSTWLQRKIMFAGLEKKKVPGRPSKNFAEAHDRTQRRKIEPLRKQATGKELALAAEMNPREEGHNDAAKVINAVAQKSTNNGSDVRAQLCKGENTEPIRHYTANEALALKLQLGLGKNKYKFLRMGMVARGLPEMYPSHEKIEKAEQECLPSHITVSEHGAEIRLQALVDHTAKRLIVSLEKEIVDFVRLKKKEKDTAFSVEYFKRMEAEVSGLTPSVVPLSSIQVQVHHNLIASMVDGKAHWRLQGSGAATGKVCSALADTSSAACHVCGARPVEMNHLSTVLKKDINKNTFQFGLSPLHARI</sequence>
<keyword evidence="2" id="KW-1185">Reference proteome</keyword>
<gene>
    <name evidence="1" type="ORF">KUF71_008843</name>
</gene>
<evidence type="ECO:0000313" key="2">
    <source>
        <dbReference type="Proteomes" id="UP001219518"/>
    </source>
</evidence>
<comment type="caution">
    <text evidence="1">The sequence shown here is derived from an EMBL/GenBank/DDBJ whole genome shotgun (WGS) entry which is preliminary data.</text>
</comment>
<organism evidence="1 2">
    <name type="scientific">Frankliniella fusca</name>
    <dbReference type="NCBI Taxonomy" id="407009"/>
    <lineage>
        <taxon>Eukaryota</taxon>
        <taxon>Metazoa</taxon>
        <taxon>Ecdysozoa</taxon>
        <taxon>Arthropoda</taxon>
        <taxon>Hexapoda</taxon>
        <taxon>Insecta</taxon>
        <taxon>Pterygota</taxon>
        <taxon>Neoptera</taxon>
        <taxon>Paraneoptera</taxon>
        <taxon>Thysanoptera</taxon>
        <taxon>Terebrantia</taxon>
        <taxon>Thripoidea</taxon>
        <taxon>Thripidae</taxon>
        <taxon>Frankliniella</taxon>
    </lineage>
</organism>
<reference evidence="1" key="1">
    <citation type="submission" date="2021-07" db="EMBL/GenBank/DDBJ databases">
        <authorList>
            <person name="Catto M.A."/>
            <person name="Jacobson A."/>
            <person name="Kennedy G."/>
            <person name="Labadie P."/>
            <person name="Hunt B.G."/>
            <person name="Srinivasan R."/>
        </authorList>
    </citation>
    <scope>NUCLEOTIDE SEQUENCE</scope>
    <source>
        <strain evidence="1">PL_HMW_Pooled</strain>
        <tissue evidence="1">Head</tissue>
    </source>
</reference>
<dbReference type="Proteomes" id="UP001219518">
    <property type="component" value="Unassembled WGS sequence"/>
</dbReference>
<accession>A0AAE1LGU8</accession>
<proteinExistence type="predicted"/>
<dbReference type="EMBL" id="JAHWGI010000981">
    <property type="protein sequence ID" value="KAK3919716.1"/>
    <property type="molecule type" value="Genomic_DNA"/>
</dbReference>
<protein>
    <submittedName>
        <fullName evidence="1">Cytochrome c1, heme protein, mitochondrial</fullName>
    </submittedName>
</protein>
<evidence type="ECO:0000313" key="1">
    <source>
        <dbReference type="EMBL" id="KAK3919716.1"/>
    </source>
</evidence>
<name>A0AAE1LGU8_9NEOP</name>
<feature type="non-terminal residue" evidence="1">
    <location>
        <position position="343"/>
    </location>
</feature>
<dbReference type="AlphaFoldDB" id="A0AAE1LGU8"/>